<proteinExistence type="predicted"/>
<protein>
    <recommendedName>
        <fullName evidence="3">DNA-binding domain-containing protein</fullName>
    </recommendedName>
</protein>
<dbReference type="Proteomes" id="UP001164459">
    <property type="component" value="Chromosome"/>
</dbReference>
<accession>A0ABY7H818</accession>
<dbReference type="RefSeq" id="WP_269037747.1">
    <property type="nucleotide sequence ID" value="NZ_CP114040.1"/>
</dbReference>
<dbReference type="Gene3D" id="1.10.150.690">
    <property type="entry name" value="DUF2063"/>
    <property type="match status" value="1"/>
</dbReference>
<dbReference type="InterPro" id="IPR044922">
    <property type="entry name" value="DUF2063_N_sf"/>
</dbReference>
<keyword evidence="2" id="KW-1185">Reference proteome</keyword>
<dbReference type="EMBL" id="CP114040">
    <property type="protein sequence ID" value="WAS95415.1"/>
    <property type="molecule type" value="Genomic_DNA"/>
</dbReference>
<gene>
    <name evidence="1" type="ORF">O0S08_04580</name>
</gene>
<evidence type="ECO:0000313" key="1">
    <source>
        <dbReference type="EMBL" id="WAS95415.1"/>
    </source>
</evidence>
<sequence length="230" mass="24532">MRLSALFSALRPLIDGTADARSVAESLGEVVSPRLGLGLQVYAEACHKLRRDTVDVIHAGTRAAVTARLGEERWARLVDAYFRERPARCFELNENAAGFGAFAAAQVGAPGWLGELAALEWATWRAESGLDDLRDSSEGPLRAAASVVVLRGAWDVASWLAEEQWAAEPEAGECAVVVWRDRELDACRATPTEEEMAAIEAALAGAPGPWGADEVLTELHAAGILVGAWG</sequence>
<evidence type="ECO:0000313" key="2">
    <source>
        <dbReference type="Proteomes" id="UP001164459"/>
    </source>
</evidence>
<name>A0ABY7H818_9BACT</name>
<evidence type="ECO:0008006" key="3">
    <source>
        <dbReference type="Google" id="ProtNLM"/>
    </source>
</evidence>
<organism evidence="1 2">
    <name type="scientific">Nannocystis punicea</name>
    <dbReference type="NCBI Taxonomy" id="2995304"/>
    <lineage>
        <taxon>Bacteria</taxon>
        <taxon>Pseudomonadati</taxon>
        <taxon>Myxococcota</taxon>
        <taxon>Polyangia</taxon>
        <taxon>Nannocystales</taxon>
        <taxon>Nannocystaceae</taxon>
        <taxon>Nannocystis</taxon>
    </lineage>
</organism>
<reference evidence="1" key="1">
    <citation type="submission" date="2022-11" db="EMBL/GenBank/DDBJ databases">
        <title>Minimal conservation of predation-associated metabolite biosynthetic gene clusters underscores biosynthetic potential of Myxococcota including descriptions for ten novel species: Archangium lansinium sp. nov., Myxococcus landrumus sp. nov., Nannocystis bai.</title>
        <authorList>
            <person name="Ahearne A."/>
            <person name="Stevens C."/>
            <person name="Dowd S."/>
        </authorList>
    </citation>
    <scope>NUCLEOTIDE SEQUENCE</scope>
    <source>
        <strain evidence="1">Fl3</strain>
    </source>
</reference>